<dbReference type="OrthoDB" id="2100128at2759"/>
<dbReference type="STRING" id="599839.J4ICE8"/>
<accession>J4ICE8</accession>
<dbReference type="AlphaFoldDB" id="J4ICE8"/>
<dbReference type="GeneID" id="24101186"/>
<dbReference type="InParanoid" id="J4ICE8"/>
<protein>
    <submittedName>
        <fullName evidence="1">Uncharacterized protein</fullName>
    </submittedName>
</protein>
<keyword evidence="2" id="KW-1185">Reference proteome</keyword>
<dbReference type="HOGENOM" id="CLU_042182_1_0_1"/>
<dbReference type="EMBL" id="HE797273">
    <property type="protein sequence ID" value="CCM06286.1"/>
    <property type="molecule type" value="Genomic_DNA"/>
</dbReference>
<gene>
    <name evidence="1" type="ORF">FIBRA_08537</name>
</gene>
<dbReference type="Proteomes" id="UP000006352">
    <property type="component" value="Unassembled WGS sequence"/>
</dbReference>
<dbReference type="RefSeq" id="XP_012185569.1">
    <property type="nucleotide sequence ID" value="XM_012330179.1"/>
</dbReference>
<evidence type="ECO:0000313" key="2">
    <source>
        <dbReference type="Proteomes" id="UP000006352"/>
    </source>
</evidence>
<proteinExistence type="predicted"/>
<evidence type="ECO:0000313" key="1">
    <source>
        <dbReference type="EMBL" id="CCM06286.1"/>
    </source>
</evidence>
<sequence>MATKRTHKVFQQGKRHWELIPAVSRSGGLDKEGDTLKDFKVQEEYYRFICTKVAFYWKEYPCPSADGDVKRKQESQANILILFRKLREGLQSTNRTDAFALDVYENSLHLSILFHSTNQATSILSHLLQRSFALSSQSSTLRAQRITVLSLLHNILVGYPSQSRYYEQLYSLPRHILPRDSCASQWLHKLTRSLRTRDYAVLQDLTSCEAFKGIFPDTVDGAQPVTTLPGAPTNLSLEAACTLVDEIRNKARETTWTILRSAYRELQCLPNTEARHDKDIDSLTSNWLLRSLALRPITSSMDDVDSYALIEEWLVRRCTQGEVRRKEGHGMEDKWIICKAPAKGGS</sequence>
<dbReference type="PANTHER" id="PTHR39398">
    <property type="entry name" value="YALI0F14311P"/>
    <property type="match status" value="1"/>
</dbReference>
<reference evidence="1 2" key="1">
    <citation type="journal article" date="2012" name="Appl. Environ. Microbiol.">
        <title>Short-read sequencing for genomic analysis of the brown rot fungus Fibroporia radiculosa.</title>
        <authorList>
            <person name="Tang J.D."/>
            <person name="Perkins A.D."/>
            <person name="Sonstegard T.S."/>
            <person name="Schroeder S.G."/>
            <person name="Burgess S.C."/>
            <person name="Diehl S.V."/>
        </authorList>
    </citation>
    <scope>NUCLEOTIDE SEQUENCE [LARGE SCALE GENOMIC DNA]</scope>
    <source>
        <strain evidence="1 2">TFFH 294</strain>
    </source>
</reference>
<name>J4ICE8_9APHY</name>
<organism evidence="1 2">
    <name type="scientific">Fibroporia radiculosa</name>
    <dbReference type="NCBI Taxonomy" id="599839"/>
    <lineage>
        <taxon>Eukaryota</taxon>
        <taxon>Fungi</taxon>
        <taxon>Dikarya</taxon>
        <taxon>Basidiomycota</taxon>
        <taxon>Agaricomycotina</taxon>
        <taxon>Agaricomycetes</taxon>
        <taxon>Polyporales</taxon>
        <taxon>Fibroporiaceae</taxon>
        <taxon>Fibroporia</taxon>
    </lineage>
</organism>
<dbReference type="PANTHER" id="PTHR39398:SF1">
    <property type="entry name" value="CSN8_PSMD8_EIF3K DOMAIN-CONTAINING PROTEIN"/>
    <property type="match status" value="1"/>
</dbReference>